<sequence length="124" mass="13394">MKLLLTQQQHIAGMGWKMLNLNTLNLFTLPLNGGAAETAQDDLRLPAAVGDEARNDYLRGVSALGNLLFWACENPNYTDHKADLPALGAFLKHTADMARAAEFMAGNLEALANELTEESANAPI</sequence>
<geneLocation type="plasmid" evidence="1 2">
    <name>P1</name>
</geneLocation>
<gene>
    <name evidence="1" type="ORF">DAPPPG734_23375</name>
</gene>
<proteinExistence type="predicted"/>
<keyword evidence="1" id="KW-0614">Plasmid</keyword>
<name>A0AAN2FH65_ENTAG</name>
<evidence type="ECO:0000313" key="2">
    <source>
        <dbReference type="Proteomes" id="UP001158961"/>
    </source>
</evidence>
<dbReference type="Proteomes" id="UP001158961">
    <property type="component" value="Plasmid P1"/>
</dbReference>
<protein>
    <submittedName>
        <fullName evidence="1">Uncharacterized protein</fullName>
    </submittedName>
</protein>
<dbReference type="RefSeq" id="WP_235188772.1">
    <property type="nucleotide sequence ID" value="NZ_JBCIYS010000004.1"/>
</dbReference>
<reference evidence="1" key="1">
    <citation type="submission" date="2022-05" db="EMBL/GenBank/DDBJ databases">
        <authorList>
            <person name="Pothier F. J."/>
        </authorList>
    </citation>
    <scope>NUCLEOTIDE SEQUENCE</scope>
    <source>
        <strain evidence="1">DAPP-PG734</strain>
        <plasmid evidence="1">P1</plasmid>
    </source>
</reference>
<accession>A0AAN2FH65</accession>
<dbReference type="AlphaFoldDB" id="A0AAN2FH65"/>
<dbReference type="EMBL" id="OW970316">
    <property type="protein sequence ID" value="CAH6371615.1"/>
    <property type="molecule type" value="Genomic_DNA"/>
</dbReference>
<organism evidence="1 2">
    <name type="scientific">Enterobacter agglomerans</name>
    <name type="common">Erwinia herbicola</name>
    <name type="synonym">Pantoea agglomerans</name>
    <dbReference type="NCBI Taxonomy" id="549"/>
    <lineage>
        <taxon>Bacteria</taxon>
        <taxon>Pseudomonadati</taxon>
        <taxon>Pseudomonadota</taxon>
        <taxon>Gammaproteobacteria</taxon>
        <taxon>Enterobacterales</taxon>
        <taxon>Erwiniaceae</taxon>
        <taxon>Pantoea</taxon>
        <taxon>Pantoea agglomerans group</taxon>
    </lineage>
</organism>
<evidence type="ECO:0000313" key="1">
    <source>
        <dbReference type="EMBL" id="CAH6371615.1"/>
    </source>
</evidence>